<protein>
    <submittedName>
        <fullName evidence="1">Uncharacterized protein</fullName>
    </submittedName>
</protein>
<evidence type="ECO:0000313" key="1">
    <source>
        <dbReference type="EMBL" id="GAU90417.1"/>
    </source>
</evidence>
<keyword evidence="2" id="KW-1185">Reference proteome</keyword>
<reference evidence="1 2" key="1">
    <citation type="journal article" date="2016" name="Nat. Commun.">
        <title>Extremotolerant tardigrade genome and improved radiotolerance of human cultured cells by tardigrade-unique protein.</title>
        <authorList>
            <person name="Hashimoto T."/>
            <person name="Horikawa D.D."/>
            <person name="Saito Y."/>
            <person name="Kuwahara H."/>
            <person name="Kozuka-Hata H."/>
            <person name="Shin-I T."/>
            <person name="Minakuchi Y."/>
            <person name="Ohishi K."/>
            <person name="Motoyama A."/>
            <person name="Aizu T."/>
            <person name="Enomoto A."/>
            <person name="Kondo K."/>
            <person name="Tanaka S."/>
            <person name="Hara Y."/>
            <person name="Koshikawa S."/>
            <person name="Sagara H."/>
            <person name="Miura T."/>
            <person name="Yokobori S."/>
            <person name="Miyagawa K."/>
            <person name="Suzuki Y."/>
            <person name="Kubo T."/>
            <person name="Oyama M."/>
            <person name="Kohara Y."/>
            <person name="Fujiyama A."/>
            <person name="Arakawa K."/>
            <person name="Katayama T."/>
            <person name="Toyoda A."/>
            <person name="Kunieda T."/>
        </authorList>
    </citation>
    <scope>NUCLEOTIDE SEQUENCE [LARGE SCALE GENOMIC DNA]</scope>
    <source>
        <strain evidence="1 2">YOKOZUNA-1</strain>
    </source>
</reference>
<comment type="caution">
    <text evidence="1">The sequence shown here is derived from an EMBL/GenBank/DDBJ whole genome shotgun (WGS) entry which is preliminary data.</text>
</comment>
<accession>A0A1D1UT41</accession>
<name>A0A1D1UT41_RAMVA</name>
<evidence type="ECO:0000313" key="2">
    <source>
        <dbReference type="Proteomes" id="UP000186922"/>
    </source>
</evidence>
<sequence length="384" mass="42838">MYIYGGSKKEQATTKSMVERIFPKLAFLTNADLLLLGAPILEDAFPSILQEKTRQAKLMATRLAKLGAHPALLLLKNCLFLPKLLYILRCSPVWKFPALLRNFDEVLRSSVAIITNTKMTDSAWRQTNLAVVKAFGIVADFDVDELCAAEQSAWVKQSGIELPMPKLRVHQRLWDQPIAQKHFLAVVASYSESKEETARILAASTKESGAWLNTLPASCLGNLLDDDSLRISVGLRLGAPICEPHTCRCSATVDIHGRHGLSCKYSAGRHSRHSSLNESLRRALVSCQVQAVLEPNGVLRDDSQKRPDGMTLVPWKEGKALVWDVTCVESVCQTYRKGSAQNAGYAANKAEENKRLKYQKKAATFFLSSWFRDLRSCSYQPLER</sequence>
<dbReference type="AlphaFoldDB" id="A0A1D1UT41"/>
<organism evidence="1 2">
    <name type="scientific">Ramazzottius varieornatus</name>
    <name type="common">Water bear</name>
    <name type="synonym">Tardigrade</name>
    <dbReference type="NCBI Taxonomy" id="947166"/>
    <lineage>
        <taxon>Eukaryota</taxon>
        <taxon>Metazoa</taxon>
        <taxon>Ecdysozoa</taxon>
        <taxon>Tardigrada</taxon>
        <taxon>Eutardigrada</taxon>
        <taxon>Parachela</taxon>
        <taxon>Hypsibioidea</taxon>
        <taxon>Ramazzottiidae</taxon>
        <taxon>Ramazzottius</taxon>
    </lineage>
</organism>
<dbReference type="Proteomes" id="UP000186922">
    <property type="component" value="Unassembled WGS sequence"/>
</dbReference>
<dbReference type="OrthoDB" id="7433202at2759"/>
<proteinExistence type="predicted"/>
<gene>
    <name evidence="1" type="primary">RvY_02834-1</name>
    <name evidence="1" type="synonym">RvY_02834.1</name>
    <name evidence="1" type="ORF">RvY_02834</name>
</gene>
<dbReference type="EMBL" id="BDGG01000001">
    <property type="protein sequence ID" value="GAU90417.1"/>
    <property type="molecule type" value="Genomic_DNA"/>
</dbReference>